<dbReference type="InterPro" id="IPR011990">
    <property type="entry name" value="TPR-like_helical_dom_sf"/>
</dbReference>
<dbReference type="SUPFAM" id="SSF48452">
    <property type="entry name" value="TPR-like"/>
    <property type="match status" value="1"/>
</dbReference>
<comment type="caution">
    <text evidence="1">The sequence shown here is derived from an EMBL/GenBank/DDBJ whole genome shotgun (WGS) entry which is preliminary data.</text>
</comment>
<gene>
    <name evidence="1" type="ORF">ACFQW9_03020</name>
</gene>
<dbReference type="EMBL" id="JBHTCK010000001">
    <property type="protein sequence ID" value="MFC7349597.1"/>
    <property type="molecule type" value="Genomic_DNA"/>
</dbReference>
<evidence type="ECO:0000313" key="1">
    <source>
        <dbReference type="EMBL" id="MFC7349597.1"/>
    </source>
</evidence>
<reference evidence="2" key="1">
    <citation type="journal article" date="2019" name="Int. J. Syst. Evol. Microbiol.">
        <title>The Global Catalogue of Microorganisms (GCM) 10K type strain sequencing project: providing services to taxonomists for standard genome sequencing and annotation.</title>
        <authorList>
            <consortium name="The Broad Institute Genomics Platform"/>
            <consortium name="The Broad Institute Genome Sequencing Center for Infectious Disease"/>
            <person name="Wu L."/>
            <person name="Ma J."/>
        </authorList>
    </citation>
    <scope>NUCLEOTIDE SEQUENCE [LARGE SCALE GENOMIC DNA]</scope>
    <source>
        <strain evidence="2">ICMP 19430</strain>
    </source>
</reference>
<dbReference type="Proteomes" id="UP001596509">
    <property type="component" value="Unassembled WGS sequence"/>
</dbReference>
<name>A0ABW2M427_9ACTN</name>
<organism evidence="1 2">
    <name type="scientific">Streptomyces caviscabies</name>
    <dbReference type="NCBI Taxonomy" id="90079"/>
    <lineage>
        <taxon>Bacteria</taxon>
        <taxon>Bacillati</taxon>
        <taxon>Actinomycetota</taxon>
        <taxon>Actinomycetes</taxon>
        <taxon>Kitasatosporales</taxon>
        <taxon>Streptomycetaceae</taxon>
        <taxon>Streptomyces</taxon>
    </lineage>
</organism>
<dbReference type="RefSeq" id="WP_319284108.1">
    <property type="nucleotide sequence ID" value="NZ_JBHTCK010000001.1"/>
</dbReference>
<sequence>MTLKEDFAPAWHEIGLTLSQAASPNDDGPRREAVTKAFDRALALGGDDAESWANLGGLHCRRAHAENGFAAPTLEKALDCHRNASRLSGNSTYPLMNAARVQLLLSAVRQEDLAPVIGRPRQFHHLALFRVRPTAARRGASG</sequence>
<accession>A0ABW2M427</accession>
<protein>
    <submittedName>
        <fullName evidence="1">Uncharacterized protein</fullName>
    </submittedName>
</protein>
<evidence type="ECO:0000313" key="2">
    <source>
        <dbReference type="Proteomes" id="UP001596509"/>
    </source>
</evidence>
<proteinExistence type="predicted"/>
<dbReference type="Gene3D" id="1.25.40.10">
    <property type="entry name" value="Tetratricopeptide repeat domain"/>
    <property type="match status" value="1"/>
</dbReference>
<keyword evidence="2" id="KW-1185">Reference proteome</keyword>